<reference evidence="1 2" key="1">
    <citation type="journal article" date="2019" name="Fungal Biol. Biotechnol.">
        <title>Draft genome sequence of fastidious pathogen Ceratobasidium theobromae, which causes vascular-streak dieback in Theobroma cacao.</title>
        <authorList>
            <person name="Ali S.S."/>
            <person name="Asman A."/>
            <person name="Shao J."/>
            <person name="Firmansyah A.P."/>
            <person name="Susilo A.W."/>
            <person name="Rosmana A."/>
            <person name="McMahon P."/>
            <person name="Junaid M."/>
            <person name="Guest D."/>
            <person name="Kheng T.Y."/>
            <person name="Meinhardt L.W."/>
            <person name="Bailey B.A."/>
        </authorList>
    </citation>
    <scope>NUCLEOTIDE SEQUENCE [LARGE SCALE GENOMIC DNA]</scope>
    <source>
        <strain evidence="1 2">CT2</strain>
    </source>
</reference>
<gene>
    <name evidence="1" type="ORF">CTheo_4445</name>
</gene>
<name>A0A5N5QKG6_9AGAM</name>
<dbReference type="Proteomes" id="UP000383932">
    <property type="component" value="Unassembled WGS sequence"/>
</dbReference>
<evidence type="ECO:0000313" key="1">
    <source>
        <dbReference type="EMBL" id="KAB5592124.1"/>
    </source>
</evidence>
<protein>
    <submittedName>
        <fullName evidence="1">Uncharacterized protein</fullName>
    </submittedName>
</protein>
<organism evidence="1 2">
    <name type="scientific">Ceratobasidium theobromae</name>
    <dbReference type="NCBI Taxonomy" id="1582974"/>
    <lineage>
        <taxon>Eukaryota</taxon>
        <taxon>Fungi</taxon>
        <taxon>Dikarya</taxon>
        <taxon>Basidiomycota</taxon>
        <taxon>Agaricomycotina</taxon>
        <taxon>Agaricomycetes</taxon>
        <taxon>Cantharellales</taxon>
        <taxon>Ceratobasidiaceae</taxon>
        <taxon>Ceratobasidium</taxon>
    </lineage>
</organism>
<dbReference type="EMBL" id="SSOP01000076">
    <property type="protein sequence ID" value="KAB5592124.1"/>
    <property type="molecule type" value="Genomic_DNA"/>
</dbReference>
<proteinExistence type="predicted"/>
<dbReference type="AlphaFoldDB" id="A0A5N5QKG6"/>
<comment type="caution">
    <text evidence="1">The sequence shown here is derived from an EMBL/GenBank/DDBJ whole genome shotgun (WGS) entry which is preliminary data.</text>
</comment>
<dbReference type="OrthoDB" id="5570013at2759"/>
<sequence length="466" mass="51281">MDQPKVLPNYGAISHSVPATPLPVYYLTPLPPPPRKRYGFFKAFVAALVLIWFTHHLFNKVGTRWVYPLSDSDPTQHRHHSHRHSPYESGWDIGVSGLDHDAEGCAVWDHYDPDHPLQVTKDAQSSGNATRRHGDDDKFTFSIPISSERYHFVSWGPIDKSSIQLLPVKSDKKQIVVEIEILKDPRGVARVCALPSNKDDNGDDTYGVGIYSPRLPHPHPSTDWPAFKITVYVPAGGGKSLGALETRLGQFEHVFPDLSNTRFTKLKVAAANVPMAFDSVVADSVRVDNANGPISGNLVSASSLVISNANAVVRASLTLTQAGEIHLNNANGDIDVVVHLKSDNQDSRPDFKIDANNANAPIDLVVADQPVDSGLFIKSNNAMGAIRAHLHPAFEGEFKLSNILRSSRVEFNNHDDPSGRDRERYLDFYKRGSFTTGNIRWGDRDAEHAPGSVTLSTVGAPLELYL</sequence>
<accession>A0A5N5QKG6</accession>
<keyword evidence="2" id="KW-1185">Reference proteome</keyword>
<evidence type="ECO:0000313" key="2">
    <source>
        <dbReference type="Proteomes" id="UP000383932"/>
    </source>
</evidence>